<dbReference type="GO" id="GO:0019164">
    <property type="term" value="F:pyruvate synthase activity"/>
    <property type="evidence" value="ECO:0007669"/>
    <property type="project" value="UniProtKB-EC"/>
</dbReference>
<evidence type="ECO:0000313" key="3">
    <source>
        <dbReference type="EMBL" id="KYO65734.1"/>
    </source>
</evidence>
<evidence type="ECO:0000313" key="4">
    <source>
        <dbReference type="Proteomes" id="UP000075737"/>
    </source>
</evidence>
<dbReference type="SUPFAM" id="SSF53323">
    <property type="entry name" value="Pyruvate-ferredoxin oxidoreductase, PFOR, domain III"/>
    <property type="match status" value="1"/>
</dbReference>
<dbReference type="InterPro" id="IPR019752">
    <property type="entry name" value="Pyrv/ketoisovalerate_OxRed_cat"/>
</dbReference>
<dbReference type="AlphaFoldDB" id="A0A161QAR2"/>
<keyword evidence="1 3" id="KW-0560">Oxidoreductase</keyword>
<protein>
    <submittedName>
        <fullName evidence="3">Pyruvate synthase subunit PorC</fullName>
        <ecNumber evidence="3">1.2.7.1</ecNumber>
    </submittedName>
</protein>
<dbReference type="STRING" id="520767.ATZ99_13720"/>
<evidence type="ECO:0000256" key="1">
    <source>
        <dbReference type="ARBA" id="ARBA00023002"/>
    </source>
</evidence>
<dbReference type="EMBL" id="LOHZ01000032">
    <property type="protein sequence ID" value="KYO65734.1"/>
    <property type="molecule type" value="Genomic_DNA"/>
</dbReference>
<dbReference type="Pfam" id="PF01558">
    <property type="entry name" value="POR"/>
    <property type="match status" value="1"/>
</dbReference>
<gene>
    <name evidence="3" type="primary">porC_2</name>
    <name evidence="3" type="ORF">ATZ99_13720</name>
</gene>
<reference evidence="3 4" key="1">
    <citation type="submission" date="2015-12" db="EMBL/GenBank/DDBJ databases">
        <title>Draft genome of Thermovenabulum gondwanense isolated from a red thermophilic microbial mat colonisisng an outflow channel of a bore well.</title>
        <authorList>
            <person name="Patel B.K."/>
        </authorList>
    </citation>
    <scope>NUCLEOTIDE SEQUENCE [LARGE SCALE GENOMIC DNA]</scope>
    <source>
        <strain evidence="3 4">R270</strain>
    </source>
</reference>
<dbReference type="PANTHER" id="PTHR42730">
    <property type="entry name" value="2-OXOGLUTARATE SYNTHASE SUBUNIT KORC"/>
    <property type="match status" value="1"/>
</dbReference>
<organism evidence="3 4">
    <name type="scientific">Thermovenabulum gondwanense</name>
    <dbReference type="NCBI Taxonomy" id="520767"/>
    <lineage>
        <taxon>Bacteria</taxon>
        <taxon>Bacillati</taxon>
        <taxon>Bacillota</taxon>
        <taxon>Clostridia</taxon>
        <taxon>Thermosediminibacterales</taxon>
        <taxon>Thermosediminibacteraceae</taxon>
        <taxon>Thermovenabulum</taxon>
    </lineage>
</organism>
<dbReference type="Proteomes" id="UP000075737">
    <property type="component" value="Unassembled WGS sequence"/>
</dbReference>
<dbReference type="PANTHER" id="PTHR42730:SF1">
    <property type="entry name" value="2-OXOGLUTARATE SYNTHASE SUBUNIT KORC"/>
    <property type="match status" value="1"/>
</dbReference>
<evidence type="ECO:0000259" key="2">
    <source>
        <dbReference type="Pfam" id="PF01558"/>
    </source>
</evidence>
<comment type="caution">
    <text evidence="3">The sequence shown here is derived from an EMBL/GenBank/DDBJ whole genome shotgun (WGS) entry which is preliminary data.</text>
</comment>
<proteinExistence type="predicted"/>
<sequence>MDDRFELRLSGSGGQGLILAGIILAEAAIIDGKNAVQSQSYGPEARGGASRAEVIISNSEIDYPKVTKPNVLLALSEEALKKFKDNVSEKGIIIKDSLLSKIDSPFKIYELPIIETAQNKIGRSMVANIVALGVITELTGIVSKKAIETAILARVPKGTEELNKKALYAGFELAAEAKK</sequence>
<dbReference type="PATRIC" id="fig|520767.4.peg.1475"/>
<feature type="domain" description="Pyruvate/ketoisovalerate oxidoreductase catalytic" evidence="2">
    <location>
        <begin position="13"/>
        <end position="172"/>
    </location>
</feature>
<name>A0A161QAR2_9FIRM</name>
<dbReference type="EC" id="1.2.7.1" evidence="3"/>
<dbReference type="RefSeq" id="WP_068748495.1">
    <property type="nucleotide sequence ID" value="NZ_LOHZ01000032.1"/>
</dbReference>
<dbReference type="InterPro" id="IPR002869">
    <property type="entry name" value="Pyrv_flavodox_OxRed_cen"/>
</dbReference>
<dbReference type="OrthoDB" id="9789125at2"/>
<keyword evidence="4" id="KW-1185">Reference proteome</keyword>
<dbReference type="InterPro" id="IPR052554">
    <property type="entry name" value="2-oxoglutarate_synth_KorC"/>
</dbReference>
<keyword evidence="3" id="KW-0670">Pyruvate</keyword>
<accession>A0A161QAR2</accession>
<dbReference type="Gene3D" id="3.40.920.10">
    <property type="entry name" value="Pyruvate-ferredoxin oxidoreductase, PFOR, domain III"/>
    <property type="match status" value="1"/>
</dbReference>